<accession>A0A4Q7N1V3</accession>
<dbReference type="SUPFAM" id="SSF51905">
    <property type="entry name" value="FAD/NAD(P)-binding domain"/>
    <property type="match status" value="1"/>
</dbReference>
<evidence type="ECO:0000259" key="11">
    <source>
        <dbReference type="Pfam" id="PF01266"/>
    </source>
</evidence>
<dbReference type="GO" id="GO:0002097">
    <property type="term" value="P:tRNA wobble base modification"/>
    <property type="evidence" value="ECO:0007669"/>
    <property type="project" value="UniProtKB-UniRule"/>
</dbReference>
<dbReference type="EMBL" id="SGWZ01000001">
    <property type="protein sequence ID" value="RZS73646.1"/>
    <property type="molecule type" value="Genomic_DNA"/>
</dbReference>
<dbReference type="GO" id="GO:0016645">
    <property type="term" value="F:oxidoreductase activity, acting on the CH-NH group of donors"/>
    <property type="evidence" value="ECO:0007669"/>
    <property type="project" value="InterPro"/>
</dbReference>
<keyword evidence="6 10" id="KW-0819">tRNA processing</keyword>
<dbReference type="Gene3D" id="3.50.50.60">
    <property type="entry name" value="FAD/NAD(P)-binding domain"/>
    <property type="match status" value="1"/>
</dbReference>
<dbReference type="NCBIfam" id="TIGR03197">
    <property type="entry name" value="MnmC_Cterm"/>
    <property type="match status" value="1"/>
</dbReference>
<comment type="subcellular location">
    <subcellularLocation>
        <location evidence="10">Cytoplasm</location>
    </subcellularLocation>
</comment>
<evidence type="ECO:0000313" key="13">
    <source>
        <dbReference type="EMBL" id="RZS73646.1"/>
    </source>
</evidence>
<evidence type="ECO:0000256" key="9">
    <source>
        <dbReference type="ARBA" id="ARBA00023268"/>
    </source>
</evidence>
<dbReference type="InterPro" id="IPR023032">
    <property type="entry name" value="tRNA_MAMT_biosynth_bifunc_MnmC"/>
</dbReference>
<dbReference type="GO" id="GO:0032259">
    <property type="term" value="P:methylation"/>
    <property type="evidence" value="ECO:0007669"/>
    <property type="project" value="UniProtKB-KW"/>
</dbReference>
<organism evidence="13 14">
    <name type="scientific">Kerstersia gyiorum</name>
    <dbReference type="NCBI Taxonomy" id="206506"/>
    <lineage>
        <taxon>Bacteria</taxon>
        <taxon>Pseudomonadati</taxon>
        <taxon>Pseudomonadota</taxon>
        <taxon>Betaproteobacteria</taxon>
        <taxon>Burkholderiales</taxon>
        <taxon>Alcaligenaceae</taxon>
        <taxon>Kerstersia</taxon>
    </lineage>
</organism>
<comment type="function">
    <text evidence="10">Catalyzes the last two steps in the biosynthesis of 5-methylaminomethyl-2-thiouridine (mnm(5)s(2)U) at the wobble position (U34) in tRNA. Catalyzes the FAD-dependent demodification of cmnm(5)s(2)U34 to nm(5)s(2)U34, followed by the transfer of a methyl group from S-adenosyl-L-methionine to nm(5)s(2)U34, to form mnm(5)s(2)U34.</text>
</comment>
<evidence type="ECO:0000256" key="10">
    <source>
        <dbReference type="HAMAP-Rule" id="MF_01102"/>
    </source>
</evidence>
<evidence type="ECO:0000256" key="8">
    <source>
        <dbReference type="ARBA" id="ARBA00023002"/>
    </source>
</evidence>
<evidence type="ECO:0000259" key="12">
    <source>
        <dbReference type="Pfam" id="PF05430"/>
    </source>
</evidence>
<feature type="domain" description="FAD dependent oxidoreductase" evidence="11">
    <location>
        <begin position="259"/>
        <end position="607"/>
    </location>
</feature>
<dbReference type="PANTHER" id="PTHR39963">
    <property type="entry name" value="SLL0983 PROTEIN"/>
    <property type="match status" value="1"/>
</dbReference>
<dbReference type="InterPro" id="IPR036188">
    <property type="entry name" value="FAD/NAD-bd_sf"/>
</dbReference>
<dbReference type="GO" id="GO:0005737">
    <property type="term" value="C:cytoplasm"/>
    <property type="evidence" value="ECO:0007669"/>
    <property type="project" value="UniProtKB-SubCell"/>
</dbReference>
<dbReference type="GO" id="GO:0004808">
    <property type="term" value="F:tRNA (5-methylaminomethyl-2-thiouridylate)(34)-methyltransferase activity"/>
    <property type="evidence" value="ECO:0007669"/>
    <property type="project" value="UniProtKB-EC"/>
</dbReference>
<evidence type="ECO:0000256" key="6">
    <source>
        <dbReference type="ARBA" id="ARBA00022694"/>
    </source>
</evidence>
<dbReference type="Pfam" id="PF01266">
    <property type="entry name" value="DAO"/>
    <property type="match status" value="1"/>
</dbReference>
<sequence>MSSSYQALKPARPDLDSAGLPYSPDYGDIYHAAQGSLAQARHVFLAGNSLPGRWAGRERFVVCETGFGLGGNFLALWQAWRADPSRCRRLHVVSLEAHPFTREGLLAMWRASLAPELQDLAAQLHAQWPDPLPGLHRLEFEGGALTLTLGFGQALELAPRLEARVDAYFFDGFSPARNPEMWSPHLFRRLARMAAPDATLATWCSAGHVRRAMEDAGFLVERKPGLHGKRHMVAGVRRTLRTPGKARLPQAHGGPRTALVIGGGPAGAGMAHALALRGWQVTVVDPMAVRDGGVHQGHTAAACVPLIARDDNPRARLARAGNLRTWARWSALAGDAAPLRCGALQMQRLEGRAGDPRDALAALDFPADWVRWMEQDEASECAGLHLSQGGVYFASGMLVRPPQLLGALLAFPGIRHVQASVAALRHGTDGWQAQDAAGQVLAVGAVLIMTSAVASWPLLQQTGLPADAAPRLATVQATGGAIASWPSGRLAGGPSCVLGAEGYVLPALAGRCVLGSTYEEGKATWTQTARRLAIAEKMPAMLADTGLATTDGAEDWWGGDWAGWRAVVPGRLPVLGPVPQLPDAWVATAFGSRGFSWAALAGDVVAASLEGEPLPLERDLLEAIRP</sequence>
<keyword evidence="3 10" id="KW-0285">Flavoprotein</keyword>
<protein>
    <recommendedName>
        <fullName evidence="10">tRNA 5-methylaminomethyl-2-thiouridine biosynthesis bifunctional protein MnmC</fullName>
        <shortName evidence="10">tRNA mnm(5)s(2)U biosynthesis bifunctional protein</shortName>
    </recommendedName>
    <domain>
        <recommendedName>
            <fullName evidence="10">tRNA (mnm(5)s(2)U34)-methyltransferase</fullName>
            <ecNumber evidence="10">2.1.1.61</ecNumber>
        </recommendedName>
    </domain>
    <domain>
        <recommendedName>
            <fullName evidence="10">FAD-dependent cmnm(5)s(2)U34 oxidoreductase</fullName>
            <ecNumber evidence="10">1.5.-.-</ecNumber>
        </recommendedName>
    </domain>
</protein>
<dbReference type="Gene3D" id="3.30.9.10">
    <property type="entry name" value="D-Amino Acid Oxidase, subunit A, domain 2"/>
    <property type="match status" value="1"/>
</dbReference>
<dbReference type="InterPro" id="IPR047785">
    <property type="entry name" value="tRNA_MNMC2"/>
</dbReference>
<name>A0A4Q7N1V3_9BURK</name>
<dbReference type="InterPro" id="IPR006076">
    <property type="entry name" value="FAD-dep_OxRdtase"/>
</dbReference>
<dbReference type="Pfam" id="PF05430">
    <property type="entry name" value="Methyltransf_30"/>
    <property type="match status" value="1"/>
</dbReference>
<feature type="domain" description="MnmC-like methyltransferase" evidence="12">
    <location>
        <begin position="115"/>
        <end position="237"/>
    </location>
</feature>
<comment type="cofactor">
    <cofactor evidence="10">
        <name>FAD</name>
        <dbReference type="ChEBI" id="CHEBI:57692"/>
    </cofactor>
</comment>
<comment type="caution">
    <text evidence="13">The sequence shown here is derived from an EMBL/GenBank/DDBJ whole genome shotgun (WGS) entry which is preliminary data.</text>
</comment>
<dbReference type="Gene3D" id="3.40.50.150">
    <property type="entry name" value="Vaccinia Virus protein VP39"/>
    <property type="match status" value="1"/>
</dbReference>
<dbReference type="PANTHER" id="PTHR39963:SF1">
    <property type="entry name" value="MNMC-LIKE METHYLTRANSFERASE DOMAIN-CONTAINING PROTEIN"/>
    <property type="match status" value="1"/>
</dbReference>
<dbReference type="InterPro" id="IPR008471">
    <property type="entry name" value="MnmC-like_methylTransf"/>
</dbReference>
<dbReference type="Proteomes" id="UP000292039">
    <property type="component" value="Unassembled WGS sequence"/>
</dbReference>
<dbReference type="EC" id="2.1.1.61" evidence="10"/>
<keyword evidence="5 10" id="KW-0949">S-adenosyl-L-methionine</keyword>
<evidence type="ECO:0000256" key="2">
    <source>
        <dbReference type="ARBA" id="ARBA00022603"/>
    </source>
</evidence>
<evidence type="ECO:0000313" key="14">
    <source>
        <dbReference type="Proteomes" id="UP000292039"/>
    </source>
</evidence>
<keyword evidence="4 10" id="KW-0808">Transferase</keyword>
<dbReference type="GO" id="GO:0050660">
    <property type="term" value="F:flavin adenine dinucleotide binding"/>
    <property type="evidence" value="ECO:0007669"/>
    <property type="project" value="UniProtKB-UniRule"/>
</dbReference>
<evidence type="ECO:0000256" key="1">
    <source>
        <dbReference type="ARBA" id="ARBA00022490"/>
    </source>
</evidence>
<keyword evidence="1 10" id="KW-0963">Cytoplasm</keyword>
<gene>
    <name evidence="10" type="primary">mnmC</name>
    <name evidence="13" type="ORF">EV679_0844</name>
</gene>
<keyword evidence="9 10" id="KW-0511">Multifunctional enzyme</keyword>
<feature type="region of interest" description="FAD-dependent cmnm(5)s(2)U34 oxidoreductase" evidence="10">
    <location>
        <begin position="261"/>
        <end position="626"/>
    </location>
</feature>
<keyword evidence="7 10" id="KW-0274">FAD</keyword>
<dbReference type="NCBIfam" id="NF033855">
    <property type="entry name" value="tRNA_MNMC2"/>
    <property type="match status" value="1"/>
</dbReference>
<evidence type="ECO:0000256" key="3">
    <source>
        <dbReference type="ARBA" id="ARBA00022630"/>
    </source>
</evidence>
<feature type="region of interest" description="tRNA (mnm(5)s(2)U34)-methyltransferase" evidence="10">
    <location>
        <begin position="1"/>
        <end position="238"/>
    </location>
</feature>
<evidence type="ECO:0000256" key="7">
    <source>
        <dbReference type="ARBA" id="ARBA00022827"/>
    </source>
</evidence>
<keyword evidence="2 10" id="KW-0489">Methyltransferase</keyword>
<dbReference type="HAMAP" id="MF_01102">
    <property type="entry name" value="MnmC"/>
    <property type="match status" value="1"/>
</dbReference>
<dbReference type="InterPro" id="IPR017610">
    <property type="entry name" value="tRNA_S-uridine_synth_MnmC_C"/>
</dbReference>
<comment type="similarity">
    <text evidence="10">In the N-terminal section; belongs to the methyltransferase superfamily. tRNA (mnm(5)s(2)U34)-methyltransferase family.</text>
</comment>
<dbReference type="AlphaFoldDB" id="A0A4Q7N1V3"/>
<comment type="similarity">
    <text evidence="10">In the C-terminal section; belongs to the DAO family.</text>
</comment>
<keyword evidence="8 10" id="KW-0560">Oxidoreductase</keyword>
<reference evidence="13 14" key="1">
    <citation type="submission" date="2019-02" db="EMBL/GenBank/DDBJ databases">
        <title>Genomic Encyclopedia of Type Strains, Phase IV (KMG-IV): sequencing the most valuable type-strain genomes for metagenomic binning, comparative biology and taxonomic classification.</title>
        <authorList>
            <person name="Goeker M."/>
        </authorList>
    </citation>
    <scope>NUCLEOTIDE SEQUENCE [LARGE SCALE GENOMIC DNA]</scope>
    <source>
        <strain evidence="13 14">DSM 16618</strain>
    </source>
</reference>
<comment type="catalytic activity">
    <reaction evidence="10">
        <text>5-aminomethyl-2-thiouridine(34) in tRNA + S-adenosyl-L-methionine = 5-methylaminomethyl-2-thiouridine(34) in tRNA + S-adenosyl-L-homocysteine + H(+)</text>
        <dbReference type="Rhea" id="RHEA:19569"/>
        <dbReference type="Rhea" id="RHEA-COMP:10195"/>
        <dbReference type="Rhea" id="RHEA-COMP:10197"/>
        <dbReference type="ChEBI" id="CHEBI:15378"/>
        <dbReference type="ChEBI" id="CHEBI:57856"/>
        <dbReference type="ChEBI" id="CHEBI:59789"/>
        <dbReference type="ChEBI" id="CHEBI:74454"/>
        <dbReference type="ChEBI" id="CHEBI:74455"/>
        <dbReference type="EC" id="2.1.1.61"/>
    </reaction>
</comment>
<dbReference type="InterPro" id="IPR029063">
    <property type="entry name" value="SAM-dependent_MTases_sf"/>
</dbReference>
<dbReference type="EC" id="1.5.-.-" evidence="10"/>
<evidence type="ECO:0000256" key="5">
    <source>
        <dbReference type="ARBA" id="ARBA00022691"/>
    </source>
</evidence>
<evidence type="ECO:0000256" key="4">
    <source>
        <dbReference type="ARBA" id="ARBA00022679"/>
    </source>
</evidence>
<proteinExistence type="inferred from homology"/>
<dbReference type="RefSeq" id="WP_130486566.1">
    <property type="nucleotide sequence ID" value="NZ_CBCSEB010000002.1"/>
</dbReference>